<feature type="signal peptide" evidence="2">
    <location>
        <begin position="1"/>
        <end position="18"/>
    </location>
</feature>
<proteinExistence type="predicted"/>
<evidence type="ECO:0000313" key="4">
    <source>
        <dbReference type="Proteomes" id="UP000070501"/>
    </source>
</evidence>
<dbReference type="Proteomes" id="UP000070501">
    <property type="component" value="Unassembled WGS sequence"/>
</dbReference>
<dbReference type="EMBL" id="KQ964263">
    <property type="protein sequence ID" value="KXJ87256.1"/>
    <property type="molecule type" value="Genomic_DNA"/>
</dbReference>
<gene>
    <name evidence="3" type="ORF">Micbo1qcDRAFT_208284</name>
</gene>
<evidence type="ECO:0008006" key="5">
    <source>
        <dbReference type="Google" id="ProtNLM"/>
    </source>
</evidence>
<keyword evidence="4" id="KW-1185">Reference proteome</keyword>
<evidence type="ECO:0000256" key="2">
    <source>
        <dbReference type="SAM" id="SignalP"/>
    </source>
</evidence>
<feature type="compositionally biased region" description="Polar residues" evidence="1">
    <location>
        <begin position="85"/>
        <end position="94"/>
    </location>
</feature>
<dbReference type="AlphaFoldDB" id="A0A136IQV5"/>
<keyword evidence="2" id="KW-0732">Signal</keyword>
<dbReference type="InParanoid" id="A0A136IQV5"/>
<feature type="compositionally biased region" description="Low complexity" evidence="1">
    <location>
        <begin position="99"/>
        <end position="111"/>
    </location>
</feature>
<sequence>MHFISSTMLASFAALSLADTLELKGEPVATDIHVLETTPTPLPVQEQNLRAADSISYTMVPATITTGGITVVVSTPSIVGPTAAAATSNGSISKTQDKASSTATTAPESTTVPSGAGNVATPLIRGVLVAGLAALLF</sequence>
<evidence type="ECO:0000313" key="3">
    <source>
        <dbReference type="EMBL" id="KXJ87256.1"/>
    </source>
</evidence>
<reference evidence="4" key="1">
    <citation type="submission" date="2016-02" db="EMBL/GenBank/DDBJ databases">
        <title>Draft genome sequence of Microdochium bolleyi, a fungal endophyte of beachgrass.</title>
        <authorList>
            <consortium name="DOE Joint Genome Institute"/>
            <person name="David A.S."/>
            <person name="May G."/>
            <person name="Haridas S."/>
            <person name="Lim J."/>
            <person name="Wang M."/>
            <person name="Labutti K."/>
            <person name="Lipzen A."/>
            <person name="Barry K."/>
            <person name="Grigoriev I.V."/>
        </authorList>
    </citation>
    <scope>NUCLEOTIDE SEQUENCE [LARGE SCALE GENOMIC DNA]</scope>
    <source>
        <strain evidence="4">J235TASD1</strain>
    </source>
</reference>
<evidence type="ECO:0000256" key="1">
    <source>
        <dbReference type="SAM" id="MobiDB-lite"/>
    </source>
</evidence>
<feature type="chain" id="PRO_5007292972" description="GPI anchored protein" evidence="2">
    <location>
        <begin position="19"/>
        <end position="137"/>
    </location>
</feature>
<name>A0A136IQV5_9PEZI</name>
<accession>A0A136IQV5</accession>
<organism evidence="3 4">
    <name type="scientific">Microdochium bolleyi</name>
    <dbReference type="NCBI Taxonomy" id="196109"/>
    <lineage>
        <taxon>Eukaryota</taxon>
        <taxon>Fungi</taxon>
        <taxon>Dikarya</taxon>
        <taxon>Ascomycota</taxon>
        <taxon>Pezizomycotina</taxon>
        <taxon>Sordariomycetes</taxon>
        <taxon>Xylariomycetidae</taxon>
        <taxon>Xylariales</taxon>
        <taxon>Microdochiaceae</taxon>
        <taxon>Microdochium</taxon>
    </lineage>
</organism>
<protein>
    <recommendedName>
        <fullName evidence="5">GPI anchored protein</fullName>
    </recommendedName>
</protein>
<feature type="region of interest" description="Disordered" evidence="1">
    <location>
        <begin position="84"/>
        <end position="117"/>
    </location>
</feature>